<evidence type="ECO:0000313" key="4">
    <source>
        <dbReference type="Proteomes" id="UP000203074"/>
    </source>
</evidence>
<organism evidence="1 4">
    <name type="scientific">Cellulophaga phage phiST</name>
    <dbReference type="NCBI Taxonomy" id="756282"/>
    <lineage>
        <taxon>Viruses</taxon>
        <taxon>Duplodnaviria</taxon>
        <taxon>Heunggongvirae</taxon>
        <taxon>Uroviricota</taxon>
        <taxon>Caudoviricetes</taxon>
        <taxon>Cbastvirus</taxon>
        <taxon>Cbastvirus ST</taxon>
    </lineage>
</organism>
<dbReference type="Proteomes" id="UP000203074">
    <property type="component" value="Segment"/>
</dbReference>
<dbReference type="Proteomes" id="UP000014729">
    <property type="component" value="Segment"/>
</dbReference>
<reference evidence="1 4" key="1">
    <citation type="submission" date="2010-11" db="EMBL/GenBank/DDBJ databases">
        <title>The Genome Sequence of Cellulophaga phage phiST.</title>
        <authorList>
            <consortium name="The Broad Institute Genome Sequencing Platform"/>
            <person name="Henn M.R."/>
            <person name="Reimann L."/>
            <person name="Holmfelt K."/>
            <person name="Levin J."/>
            <person name="Malboeuf C."/>
            <person name="Casali M."/>
            <person name="Russ C."/>
            <person name="Lennon N."/>
            <person name="Chapman S.B."/>
            <person name="Erlich R."/>
            <person name="Young S.K."/>
            <person name="Yandava C."/>
            <person name="Zeng Q."/>
            <person name="Alvarado L."/>
            <person name="Anderson S."/>
            <person name="Berlin A."/>
            <person name="Chen Z."/>
            <person name="Freedman E."/>
            <person name="Gellesch M."/>
            <person name="Goldberg J."/>
            <person name="Green L."/>
            <person name="Griggs A."/>
            <person name="Gujja S."/>
            <person name="Heilman E.R."/>
            <person name="Heiman D."/>
            <person name="Hollinger A."/>
            <person name="Howarth C."/>
            <person name="Larson L."/>
            <person name="Mehta T."/>
            <person name="Pearson M."/>
            <person name="Roberts A."/>
            <person name="Ryan E."/>
            <person name="Saif S."/>
            <person name="Shea T."/>
            <person name="Shenoy N."/>
            <person name="Sisk P."/>
            <person name="Stolte C."/>
            <person name="Sykes S."/>
            <person name="White J."/>
            <person name="Haas B."/>
            <person name="Nusbaum C."/>
            <person name="Birren B."/>
        </authorList>
    </citation>
    <scope>NUCLEOTIDE SEQUENCE [LARGE SCALE GENOMIC DNA]</scope>
    <source>
        <strain evidence="1">PhiST</strain>
        <strain evidence="4">phiST</strain>
    </source>
</reference>
<evidence type="ECO:0000313" key="3">
    <source>
        <dbReference type="Proteomes" id="UP000014729"/>
    </source>
</evidence>
<evidence type="ECO:0000313" key="1">
    <source>
        <dbReference type="EMBL" id="AGH56773.1"/>
    </source>
</evidence>
<sequence>MGVMDKARAMTELILISKGESTKVVNIPEIPKVWSKFENTDNEWVNVDLPKEERSTSCLFLGRKGYHFKRHVHKFSDEMMTVLNKEGKIRVLTEEGVHQTLTYGQSIVIPYGIRHGVVFLEETKLFINWHPHFENGWEAEFYE</sequence>
<evidence type="ECO:0000313" key="2">
    <source>
        <dbReference type="EMBL" id="AGO47171.1"/>
    </source>
</evidence>
<dbReference type="EMBL" id="HQ634192">
    <property type="protein sequence ID" value="AGH56773.1"/>
    <property type="molecule type" value="Genomic_DNA"/>
</dbReference>
<dbReference type="Gene3D" id="2.60.120.10">
    <property type="entry name" value="Jelly Rolls"/>
    <property type="match status" value="1"/>
</dbReference>
<dbReference type="GeneID" id="15009973"/>
<dbReference type="RefSeq" id="YP_007673456.1">
    <property type="nucleotide sequence ID" value="NC_020842.1"/>
</dbReference>
<dbReference type="InterPro" id="IPR011051">
    <property type="entry name" value="RmlC_Cupin_sf"/>
</dbReference>
<dbReference type="KEGG" id="vg:15009973"/>
<dbReference type="InterPro" id="IPR014710">
    <property type="entry name" value="RmlC-like_jellyroll"/>
</dbReference>
<reference evidence="3" key="3">
    <citation type="submission" date="2013-03" db="EMBL/GenBank/DDBJ databases">
        <title>The Cellulophaga phages: a novel, diverse, and globally ubiquitous model system.</title>
        <authorList>
            <person name="Holmfeldt K."/>
            <person name="Solonenko N."/>
            <person name="Shah M."/>
            <person name="Corrier K."/>
            <person name="Riemann L."/>
            <person name="VerBerkmoes N.C."/>
            <person name="Sullivan M.B."/>
        </authorList>
    </citation>
    <scope>NUCLEOTIDE SEQUENCE [LARGE SCALE GENOMIC DNA]</scope>
</reference>
<reference evidence="2 3" key="2">
    <citation type="journal article" date="2013" name="Proc. Natl. Acad. Sci. U.S.A.">
        <title>Twelve previously unknown phage genera are ubiquitous in global oceans.</title>
        <authorList>
            <person name="Holmfeldt K."/>
            <person name="Solonenko N."/>
            <person name="Shah M."/>
            <person name="Corrier K."/>
            <person name="Riemann L."/>
            <person name="Verberkmoes N.C."/>
            <person name="Sullivan M.B."/>
        </authorList>
    </citation>
    <scope>NUCLEOTIDE SEQUENCE [LARGE SCALE GENOMIC DNA]</scope>
    <source>
        <strain evidence="2">PhiST</strain>
    </source>
</reference>
<name>M4SLB0_9CAUD</name>
<dbReference type="SUPFAM" id="SSF51182">
    <property type="entry name" value="RmlC-like cupins"/>
    <property type="match status" value="1"/>
</dbReference>
<keyword evidence="4" id="KW-1185">Reference proteome</keyword>
<protein>
    <submittedName>
        <fullName evidence="2">Cupin domain containing protein</fullName>
    </submittedName>
</protein>
<gene>
    <name evidence="1" type="ORF">CGPG_00075</name>
    <name evidence="2" type="ORF">PhiST_gp032</name>
</gene>
<dbReference type="EMBL" id="KC821604">
    <property type="protein sequence ID" value="AGO47171.1"/>
    <property type="molecule type" value="Genomic_DNA"/>
</dbReference>
<accession>M4SLB0</accession>
<proteinExistence type="predicted"/>